<dbReference type="InterPro" id="IPR047200">
    <property type="entry name" value="MFS_YcaD-like"/>
</dbReference>
<feature type="transmembrane region" description="Helical" evidence="4">
    <location>
        <begin position="124"/>
        <end position="145"/>
    </location>
</feature>
<protein>
    <submittedName>
        <fullName evidence="6">MFS transporter</fullName>
    </submittedName>
</protein>
<dbReference type="RefSeq" id="WP_377280439.1">
    <property type="nucleotide sequence ID" value="NZ_JBHRSI010000001.1"/>
</dbReference>
<comment type="caution">
    <text evidence="6">The sequence shown here is derived from an EMBL/GenBank/DDBJ whole genome shotgun (WGS) entry which is preliminary data.</text>
</comment>
<feature type="transmembrane region" description="Helical" evidence="4">
    <location>
        <begin position="192"/>
        <end position="213"/>
    </location>
</feature>
<accession>A0ABW4MXR7</accession>
<dbReference type="SUPFAM" id="SSF103473">
    <property type="entry name" value="MFS general substrate transporter"/>
    <property type="match status" value="1"/>
</dbReference>
<sequence>MRSLLLAIFVMMAGSGFMATLVSLRLEGAGYPPFAIGLAGAAYFAGLTGGSLTVGRIIRQVGHIRAFAAFVALLSASTLAYAVHQHIVLWSGLRFADGLCVAGVYVCLESWLGDRSEPRTRGAVLAGYMVALYAGQGLGQFLLNVSDEKPSMPFIVASMLMSLSILPITLTRSSSPALGEDQPLPVRRLYTISPLGVVGAAVTGVMLGAFYALGAVFIRRLGGDVSSAALFMSAVIFGGVALQLPLGRLSDRFDRRRVIVGVFAAAVAASAAIALTPAPGLPLLAFGALFGGLTFALYPLCVAHANDHVTPDQRVGASGGLVLVYSAGAAVGPLAGATTMTFTGAGGLFLFIAVCATAAVAFALWRLAARGSPPQERQRAWIVLPRTTPMSATLDPLAAEARDARRKRRLGVTAPWRKR</sequence>
<dbReference type="InterPro" id="IPR020846">
    <property type="entry name" value="MFS_dom"/>
</dbReference>
<gene>
    <name evidence="6" type="ORF">ACFSC0_03810</name>
</gene>
<organism evidence="6 7">
    <name type="scientific">Phenylobacterium terrae</name>
    <dbReference type="NCBI Taxonomy" id="2665495"/>
    <lineage>
        <taxon>Bacteria</taxon>
        <taxon>Pseudomonadati</taxon>
        <taxon>Pseudomonadota</taxon>
        <taxon>Alphaproteobacteria</taxon>
        <taxon>Caulobacterales</taxon>
        <taxon>Caulobacteraceae</taxon>
        <taxon>Phenylobacterium</taxon>
    </lineage>
</organism>
<dbReference type="EMBL" id="JBHUEY010000001">
    <property type="protein sequence ID" value="MFD1782509.1"/>
    <property type="molecule type" value="Genomic_DNA"/>
</dbReference>
<evidence type="ECO:0000256" key="4">
    <source>
        <dbReference type="SAM" id="Phobius"/>
    </source>
</evidence>
<feature type="domain" description="Major facilitator superfamily (MFS) profile" evidence="5">
    <location>
        <begin position="192"/>
        <end position="419"/>
    </location>
</feature>
<keyword evidence="1 4" id="KW-0812">Transmembrane</keyword>
<dbReference type="PROSITE" id="PS50850">
    <property type="entry name" value="MFS"/>
    <property type="match status" value="1"/>
</dbReference>
<evidence type="ECO:0000259" key="5">
    <source>
        <dbReference type="PROSITE" id="PS50850"/>
    </source>
</evidence>
<dbReference type="PANTHER" id="PTHR23521">
    <property type="entry name" value="TRANSPORTER MFS SUPERFAMILY"/>
    <property type="match status" value="1"/>
</dbReference>
<feature type="transmembrane region" description="Helical" evidence="4">
    <location>
        <begin position="348"/>
        <end position="369"/>
    </location>
</feature>
<dbReference type="Pfam" id="PF07690">
    <property type="entry name" value="MFS_1"/>
    <property type="match status" value="1"/>
</dbReference>
<feature type="transmembrane region" description="Helical" evidence="4">
    <location>
        <begin position="258"/>
        <end position="277"/>
    </location>
</feature>
<feature type="transmembrane region" description="Helical" evidence="4">
    <location>
        <begin position="225"/>
        <end position="246"/>
    </location>
</feature>
<dbReference type="PANTHER" id="PTHR23521:SF3">
    <property type="entry name" value="MFS TRANSPORTER"/>
    <property type="match status" value="1"/>
</dbReference>
<dbReference type="InterPro" id="IPR011701">
    <property type="entry name" value="MFS"/>
</dbReference>
<keyword evidence="3 4" id="KW-0472">Membrane</keyword>
<feature type="transmembrane region" description="Helical" evidence="4">
    <location>
        <begin position="315"/>
        <end position="336"/>
    </location>
</feature>
<evidence type="ECO:0000256" key="2">
    <source>
        <dbReference type="ARBA" id="ARBA00022989"/>
    </source>
</evidence>
<dbReference type="InterPro" id="IPR036259">
    <property type="entry name" value="MFS_trans_sf"/>
</dbReference>
<evidence type="ECO:0000313" key="6">
    <source>
        <dbReference type="EMBL" id="MFD1782509.1"/>
    </source>
</evidence>
<reference evidence="7" key="1">
    <citation type="journal article" date="2019" name="Int. J. Syst. Evol. Microbiol.">
        <title>The Global Catalogue of Microorganisms (GCM) 10K type strain sequencing project: providing services to taxonomists for standard genome sequencing and annotation.</title>
        <authorList>
            <consortium name="The Broad Institute Genomics Platform"/>
            <consortium name="The Broad Institute Genome Sequencing Center for Infectious Disease"/>
            <person name="Wu L."/>
            <person name="Ma J."/>
        </authorList>
    </citation>
    <scope>NUCLEOTIDE SEQUENCE [LARGE SCALE GENOMIC DNA]</scope>
    <source>
        <strain evidence="7">DFY28</strain>
    </source>
</reference>
<dbReference type="CDD" id="cd17477">
    <property type="entry name" value="MFS_YcaD_like"/>
    <property type="match status" value="1"/>
</dbReference>
<proteinExistence type="predicted"/>
<feature type="transmembrane region" description="Helical" evidence="4">
    <location>
        <begin position="283"/>
        <end position="303"/>
    </location>
</feature>
<feature type="transmembrane region" description="Helical" evidence="4">
    <location>
        <begin position="151"/>
        <end position="171"/>
    </location>
</feature>
<evidence type="ECO:0000256" key="1">
    <source>
        <dbReference type="ARBA" id="ARBA00022692"/>
    </source>
</evidence>
<dbReference type="Gene3D" id="1.20.1250.20">
    <property type="entry name" value="MFS general substrate transporter like domains"/>
    <property type="match status" value="2"/>
</dbReference>
<evidence type="ECO:0000256" key="3">
    <source>
        <dbReference type="ARBA" id="ARBA00023136"/>
    </source>
</evidence>
<keyword evidence="7" id="KW-1185">Reference proteome</keyword>
<feature type="transmembrane region" description="Helical" evidence="4">
    <location>
        <begin position="66"/>
        <end position="83"/>
    </location>
</feature>
<evidence type="ECO:0000313" key="7">
    <source>
        <dbReference type="Proteomes" id="UP001597237"/>
    </source>
</evidence>
<feature type="transmembrane region" description="Helical" evidence="4">
    <location>
        <begin position="95"/>
        <end position="112"/>
    </location>
</feature>
<feature type="transmembrane region" description="Helical" evidence="4">
    <location>
        <begin position="34"/>
        <end position="54"/>
    </location>
</feature>
<name>A0ABW4MXR7_9CAUL</name>
<dbReference type="Proteomes" id="UP001597237">
    <property type="component" value="Unassembled WGS sequence"/>
</dbReference>
<keyword evidence="2 4" id="KW-1133">Transmembrane helix</keyword>